<reference evidence="9" key="1">
    <citation type="journal article" date="2011" name="Genome Res.">
        <title>Deep small RNA sequencing from the nematode Ascaris reveals conservation, functional diversification, and novel developmental profiles.</title>
        <authorList>
            <person name="Wang J."/>
            <person name="Czech B."/>
            <person name="Crunk A."/>
            <person name="Wallace A."/>
            <person name="Mitreva M."/>
            <person name="Hannon G.J."/>
            <person name="Davis R.E."/>
        </authorList>
    </citation>
    <scope>NUCLEOTIDE SEQUENCE</scope>
</reference>
<organism evidence="9">
    <name type="scientific">Ascaris suum</name>
    <name type="common">Pig roundworm</name>
    <name type="synonym">Ascaris lumbricoides</name>
    <dbReference type="NCBI Taxonomy" id="6253"/>
    <lineage>
        <taxon>Eukaryota</taxon>
        <taxon>Metazoa</taxon>
        <taxon>Ecdysozoa</taxon>
        <taxon>Nematoda</taxon>
        <taxon>Chromadorea</taxon>
        <taxon>Rhabditida</taxon>
        <taxon>Spirurina</taxon>
        <taxon>Ascaridomorpha</taxon>
        <taxon>Ascaridoidea</taxon>
        <taxon>Ascarididae</taxon>
        <taxon>Ascaris</taxon>
    </lineage>
</organism>
<dbReference type="GO" id="GO:0005789">
    <property type="term" value="C:endoplasmic reticulum membrane"/>
    <property type="evidence" value="ECO:0007669"/>
    <property type="project" value="UniProtKB-SubCell"/>
</dbReference>
<evidence type="ECO:0000256" key="5">
    <source>
        <dbReference type="ARBA" id="ARBA00023242"/>
    </source>
</evidence>
<dbReference type="InterPro" id="IPR051381">
    <property type="entry name" value="CREB_ATF_subfamily"/>
</dbReference>
<feature type="compositionally biased region" description="Basic and acidic residues" evidence="7">
    <location>
        <begin position="396"/>
        <end position="416"/>
    </location>
</feature>
<comment type="subcellular location">
    <subcellularLocation>
        <location evidence="1">Endoplasmic reticulum membrane</location>
        <topology evidence="1">Single-pass type II membrane protein</topology>
    </subcellularLocation>
</comment>
<feature type="compositionally biased region" description="Basic and acidic residues" evidence="7">
    <location>
        <begin position="104"/>
        <end position="114"/>
    </location>
</feature>
<dbReference type="GO" id="GO:0005634">
    <property type="term" value="C:nucleus"/>
    <property type="evidence" value="ECO:0007669"/>
    <property type="project" value="TreeGrafter"/>
</dbReference>
<keyword evidence="2" id="KW-0805">Transcription regulation</keyword>
<accession>F1L080</accession>
<evidence type="ECO:0000256" key="3">
    <source>
        <dbReference type="ARBA" id="ARBA00023125"/>
    </source>
</evidence>
<dbReference type="InterPro" id="IPR046347">
    <property type="entry name" value="bZIP_sf"/>
</dbReference>
<evidence type="ECO:0000256" key="7">
    <source>
        <dbReference type="SAM" id="MobiDB-lite"/>
    </source>
</evidence>
<dbReference type="CDD" id="cd14689">
    <property type="entry name" value="bZIP_CREB3"/>
    <property type="match status" value="1"/>
</dbReference>
<dbReference type="PANTHER" id="PTHR45996:SF3">
    <property type="entry name" value="CREB-H TRANSCRIPTION FACTOR HOMOLOG LET-607"/>
    <property type="match status" value="1"/>
</dbReference>
<evidence type="ECO:0000256" key="2">
    <source>
        <dbReference type="ARBA" id="ARBA00023015"/>
    </source>
</evidence>
<dbReference type="SMART" id="SM00338">
    <property type="entry name" value="BRLZ"/>
    <property type="match status" value="1"/>
</dbReference>
<evidence type="ECO:0000259" key="8">
    <source>
        <dbReference type="PROSITE" id="PS50217"/>
    </source>
</evidence>
<evidence type="ECO:0000256" key="6">
    <source>
        <dbReference type="SAM" id="Coils"/>
    </source>
</evidence>
<keyword evidence="4" id="KW-0804">Transcription</keyword>
<dbReference type="Pfam" id="PF00170">
    <property type="entry name" value="bZIP_1"/>
    <property type="match status" value="1"/>
</dbReference>
<keyword evidence="6" id="KW-0175">Coiled coil</keyword>
<dbReference type="Gene3D" id="1.20.5.170">
    <property type="match status" value="1"/>
</dbReference>
<feature type="coiled-coil region" evidence="6">
    <location>
        <begin position="287"/>
        <end position="359"/>
    </location>
</feature>
<dbReference type="AlphaFoldDB" id="F1L080"/>
<evidence type="ECO:0000313" key="9">
    <source>
        <dbReference type="EMBL" id="ADY43534.1"/>
    </source>
</evidence>
<dbReference type="GO" id="GO:0000981">
    <property type="term" value="F:DNA-binding transcription factor activity, RNA polymerase II-specific"/>
    <property type="evidence" value="ECO:0007669"/>
    <property type="project" value="TreeGrafter"/>
</dbReference>
<evidence type="ECO:0000256" key="4">
    <source>
        <dbReference type="ARBA" id="ARBA00023163"/>
    </source>
</evidence>
<feature type="region of interest" description="Disordered" evidence="7">
    <location>
        <begin position="100"/>
        <end position="148"/>
    </location>
</feature>
<name>F1L080_ASCSU</name>
<keyword evidence="5" id="KW-0539">Nucleus</keyword>
<dbReference type="GO" id="GO:0000978">
    <property type="term" value="F:RNA polymerase II cis-regulatory region sequence-specific DNA binding"/>
    <property type="evidence" value="ECO:0007669"/>
    <property type="project" value="TreeGrafter"/>
</dbReference>
<dbReference type="PROSITE" id="PS50217">
    <property type="entry name" value="BZIP"/>
    <property type="match status" value="1"/>
</dbReference>
<feature type="region of interest" description="Disordered" evidence="7">
    <location>
        <begin position="203"/>
        <end position="224"/>
    </location>
</feature>
<feature type="domain" description="BZIP" evidence="8">
    <location>
        <begin position="293"/>
        <end position="356"/>
    </location>
</feature>
<feature type="region of interest" description="Disordered" evidence="7">
    <location>
        <begin position="394"/>
        <end position="420"/>
    </location>
</feature>
<protein>
    <submittedName>
        <fullName evidence="9">Cyclic AMP-responsive element-binding protein 3-like protein 3-B</fullName>
    </submittedName>
</protein>
<proteinExistence type="evidence at transcript level"/>
<evidence type="ECO:0000256" key="1">
    <source>
        <dbReference type="ARBA" id="ARBA00004648"/>
    </source>
</evidence>
<dbReference type="SUPFAM" id="SSF57959">
    <property type="entry name" value="Leucine zipper domain"/>
    <property type="match status" value="1"/>
</dbReference>
<keyword evidence="3" id="KW-0238">DNA-binding</keyword>
<feature type="compositionally biased region" description="Polar residues" evidence="7">
    <location>
        <begin position="123"/>
        <end position="136"/>
    </location>
</feature>
<sequence length="599" mass="65795">MSISSSSEVDSCCSVRAFLLLEHSEKPSLEDEMDIELDVMLAGGSSDLMLSDNDPSMWDPLNEDFGNFECTLLDGFSGVSEGKPIDDELFIDKLFSQLEDEKEVPDTHDDEHSYAHVPGTPGSGHSTFSSVRSSISPPVESGIDHSNSAPPVDILEAASNEVFSVQNYEPIPPPPIIRAPTVVPRRPVNTVKPRTVVRFKSASRTISSSRYSSPSSSITSPASISLNSPTTFSNVSSIALNSVTRPIAAAASNSERSRKYPALVLTEEEKRLCKKEGIHLPEHYPLTKAEERELKRIRRKIRNKRSAQTSRKRKQDYIEALEDRVEDCSQENLELRRQVEQLTRQNQNYLAQLRKLQAVIASGSKRSTHTGTCLAVLLLSVCLLIAPNLSPLSHSHHNDSEERAVAAQIHDQDLKRSPLAGRSRTLMEFVNSPASQKSGAAFCEGDEEEGDETAVVPALRIGGRKRAVGANMPAAVPQDTVYHQNGSRNSFTTGYTIDDGGGAPITQRSTNNFTNLSFDNNSNNNYSDLNMKNTVRKGVLALGTAPRAGKLDYGGATVQEMKKTQYVTQKMNNESEKKMFVESGSYGGMTFKRVKTEKI</sequence>
<dbReference type="PANTHER" id="PTHR45996">
    <property type="entry name" value="AGAP001464-PB"/>
    <property type="match status" value="1"/>
</dbReference>
<dbReference type="EMBL" id="JI168932">
    <property type="protein sequence ID" value="ADY43534.1"/>
    <property type="molecule type" value="mRNA"/>
</dbReference>
<dbReference type="PROSITE" id="PS00036">
    <property type="entry name" value="BZIP_BASIC"/>
    <property type="match status" value="1"/>
</dbReference>
<dbReference type="InterPro" id="IPR004827">
    <property type="entry name" value="bZIP"/>
</dbReference>